<dbReference type="Gene3D" id="1.10.238.10">
    <property type="entry name" value="EF-hand"/>
    <property type="match status" value="1"/>
</dbReference>
<comment type="caution">
    <text evidence="6">The sequence shown here is derived from an EMBL/GenBank/DDBJ whole genome shotgun (WGS) entry which is preliminary data.</text>
</comment>
<feature type="transmembrane region" description="Helical" evidence="4">
    <location>
        <begin position="454"/>
        <end position="470"/>
    </location>
</feature>
<dbReference type="InterPro" id="IPR002048">
    <property type="entry name" value="EF_hand_dom"/>
</dbReference>
<dbReference type="GO" id="GO:0006874">
    <property type="term" value="P:intracellular calcium ion homeostasis"/>
    <property type="evidence" value="ECO:0007669"/>
    <property type="project" value="TreeGrafter"/>
</dbReference>
<keyword evidence="4" id="KW-0472">Membrane</keyword>
<evidence type="ECO:0000256" key="3">
    <source>
        <dbReference type="ARBA" id="ARBA00023065"/>
    </source>
</evidence>
<dbReference type="PROSITE" id="PS00018">
    <property type="entry name" value="EF_HAND_1"/>
    <property type="match status" value="1"/>
</dbReference>
<gene>
    <name evidence="6" type="ORF">CDL15_Pgr002860</name>
</gene>
<evidence type="ECO:0000313" key="7">
    <source>
        <dbReference type="Proteomes" id="UP000197138"/>
    </source>
</evidence>
<name>A0A218X1T8_PUNGR</name>
<dbReference type="GO" id="GO:0015369">
    <property type="term" value="F:calcium:proton antiporter activity"/>
    <property type="evidence" value="ECO:0007669"/>
    <property type="project" value="TreeGrafter"/>
</dbReference>
<keyword evidence="4" id="KW-1133">Transmembrane helix</keyword>
<keyword evidence="2" id="KW-0106">Calcium</keyword>
<evidence type="ECO:0000259" key="5">
    <source>
        <dbReference type="PROSITE" id="PS50222"/>
    </source>
</evidence>
<feature type="transmembrane region" description="Helical" evidence="4">
    <location>
        <begin position="482"/>
        <end position="500"/>
    </location>
</feature>
<dbReference type="GO" id="GO:0005509">
    <property type="term" value="F:calcium ion binding"/>
    <property type="evidence" value="ECO:0007669"/>
    <property type="project" value="InterPro"/>
</dbReference>
<evidence type="ECO:0000313" key="6">
    <source>
        <dbReference type="EMBL" id="OWM78689.1"/>
    </source>
</evidence>
<dbReference type="GO" id="GO:0016020">
    <property type="term" value="C:membrane"/>
    <property type="evidence" value="ECO:0007669"/>
    <property type="project" value="InterPro"/>
</dbReference>
<dbReference type="PANTHER" id="PTHR31503">
    <property type="entry name" value="VACUOLAR CALCIUM ION TRANSPORTER"/>
    <property type="match status" value="1"/>
</dbReference>
<dbReference type="AlphaFoldDB" id="A0A218X1T8"/>
<feature type="transmembrane region" description="Helical" evidence="4">
    <location>
        <begin position="50"/>
        <end position="72"/>
    </location>
</feature>
<feature type="transmembrane region" description="Helical" evidence="4">
    <location>
        <begin position="6"/>
        <end position="29"/>
    </location>
</feature>
<accession>A0A218X1T8</accession>
<dbReference type="SUPFAM" id="SSF47473">
    <property type="entry name" value="EF-hand"/>
    <property type="match status" value="1"/>
</dbReference>
<dbReference type="PROSITE" id="PS50222">
    <property type="entry name" value="EF_HAND_2"/>
    <property type="match status" value="1"/>
</dbReference>
<dbReference type="Proteomes" id="UP000197138">
    <property type="component" value="Unassembled WGS sequence"/>
</dbReference>
<sequence length="503" mass="55197">MASSAVAGGSAESLLESFFLVLVYGFVMFRGSKLANEGRQALLKIFTPGITSAMFLSLASSLPTAIVILVSGLRGSKSSAQDQIFIGMGSLAGSTIMLLTLLWGSCIIAHIKNGYAVKTDSEVSHTARIMIISALPFIIVQLLLVLRRNIQVRLLILISMIVSMALFISYGLYQIFSPWIQGRRLAFVHHNDVISLGIPGVHGLDRLLSDSGEPNVEALHKLFKALDSDSDGLLSAAELRALILGVQFEEIDLGIDEPLRKHLKDKIVDENSKMDKDEFISFMSKWLEDSRHSLLNLKRLGDGVIAAIKFKHLLLVSQTFLFYRLLLSPLIQSRDEVVIPIKNPISRATVAALKLLWGALIVAASAYPLVDVVDNFSAESSIPSFSVSFVVTPLACYSWIWSALLLAGKKKTRMLSLTFSEIYEAVTVNNTFCFAVFLAIVYARDLTWKFSSEALVTLVVTILVGLIAGFKTDFPLWTSISAYVLYPLSLALAYLLSYVLGFS</sequence>
<protein>
    <recommendedName>
        <fullName evidence="5">EF-hand domain-containing protein</fullName>
    </recommendedName>
</protein>
<evidence type="ECO:0000256" key="2">
    <source>
        <dbReference type="ARBA" id="ARBA00022837"/>
    </source>
</evidence>
<evidence type="ECO:0000256" key="4">
    <source>
        <dbReference type="SAM" id="Phobius"/>
    </source>
</evidence>
<dbReference type="InterPro" id="IPR011992">
    <property type="entry name" value="EF-hand-dom_pair"/>
</dbReference>
<organism evidence="6 7">
    <name type="scientific">Punica granatum</name>
    <name type="common">Pomegranate</name>
    <dbReference type="NCBI Taxonomy" id="22663"/>
    <lineage>
        <taxon>Eukaryota</taxon>
        <taxon>Viridiplantae</taxon>
        <taxon>Streptophyta</taxon>
        <taxon>Embryophyta</taxon>
        <taxon>Tracheophyta</taxon>
        <taxon>Spermatophyta</taxon>
        <taxon>Magnoliopsida</taxon>
        <taxon>eudicotyledons</taxon>
        <taxon>Gunneridae</taxon>
        <taxon>Pentapetalae</taxon>
        <taxon>rosids</taxon>
        <taxon>malvids</taxon>
        <taxon>Myrtales</taxon>
        <taxon>Lythraceae</taxon>
        <taxon>Punica</taxon>
    </lineage>
</organism>
<feature type="transmembrane region" description="Helical" evidence="4">
    <location>
        <begin position="152"/>
        <end position="173"/>
    </location>
</feature>
<evidence type="ECO:0000256" key="1">
    <source>
        <dbReference type="ARBA" id="ARBA00022449"/>
    </source>
</evidence>
<feature type="transmembrane region" description="Helical" evidence="4">
    <location>
        <begin position="351"/>
        <end position="370"/>
    </location>
</feature>
<feature type="transmembrane region" description="Helical" evidence="4">
    <location>
        <begin position="84"/>
        <end position="108"/>
    </location>
</feature>
<keyword evidence="1" id="KW-0813">Transport</keyword>
<feature type="transmembrane region" description="Helical" evidence="4">
    <location>
        <begin position="422"/>
        <end position="442"/>
    </location>
</feature>
<keyword evidence="3" id="KW-0406">Ion transport</keyword>
<feature type="domain" description="EF-hand" evidence="5">
    <location>
        <begin position="214"/>
        <end position="249"/>
    </location>
</feature>
<keyword evidence="1" id="KW-0050">Antiport</keyword>
<dbReference type="InterPro" id="IPR004713">
    <property type="entry name" value="CaH_exchang"/>
</dbReference>
<feature type="transmembrane region" description="Helical" evidence="4">
    <location>
        <begin position="382"/>
        <end position="401"/>
    </location>
</feature>
<proteinExistence type="predicted"/>
<feature type="transmembrane region" description="Helical" evidence="4">
    <location>
        <begin position="129"/>
        <end position="146"/>
    </location>
</feature>
<dbReference type="InterPro" id="IPR018247">
    <property type="entry name" value="EF_Hand_1_Ca_BS"/>
</dbReference>
<dbReference type="EMBL" id="MTKT01002492">
    <property type="protein sequence ID" value="OWM78689.1"/>
    <property type="molecule type" value="Genomic_DNA"/>
</dbReference>
<dbReference type="PANTHER" id="PTHR31503:SF45">
    <property type="entry name" value="SODIUM_CALCIUM EXCHANGER NCL-LIKE"/>
    <property type="match status" value="1"/>
</dbReference>
<reference evidence="7" key="1">
    <citation type="journal article" date="2017" name="Plant J.">
        <title>The pomegranate (Punica granatum L.) genome and the genomics of punicalagin biosynthesis.</title>
        <authorList>
            <person name="Qin G."/>
            <person name="Xu C."/>
            <person name="Ming R."/>
            <person name="Tang H."/>
            <person name="Guyot R."/>
            <person name="Kramer E.M."/>
            <person name="Hu Y."/>
            <person name="Yi X."/>
            <person name="Qi Y."/>
            <person name="Xu X."/>
            <person name="Gao Z."/>
            <person name="Pan H."/>
            <person name="Jian J."/>
            <person name="Tian Y."/>
            <person name="Yue Z."/>
            <person name="Xu Y."/>
        </authorList>
    </citation>
    <scope>NUCLEOTIDE SEQUENCE [LARGE SCALE GENOMIC DNA]</scope>
    <source>
        <strain evidence="7">cv. Dabenzi</strain>
    </source>
</reference>
<keyword evidence="4" id="KW-0812">Transmembrane</keyword>